<proteinExistence type="inferred from homology"/>
<dbReference type="GO" id="GO:0005546">
    <property type="term" value="F:phosphatidylinositol-4,5-bisphosphate binding"/>
    <property type="evidence" value="ECO:0007669"/>
    <property type="project" value="InterPro"/>
</dbReference>
<evidence type="ECO:0000313" key="5">
    <source>
        <dbReference type="Proteomes" id="UP000031668"/>
    </source>
</evidence>
<dbReference type="Pfam" id="PF03081">
    <property type="entry name" value="Exo70_C"/>
    <property type="match status" value="1"/>
</dbReference>
<evidence type="ECO:0000313" key="4">
    <source>
        <dbReference type="EMBL" id="KII61590.1"/>
    </source>
</evidence>
<keyword evidence="5" id="KW-1185">Reference proteome</keyword>
<evidence type="ECO:0000256" key="2">
    <source>
        <dbReference type="ARBA" id="ARBA00022448"/>
    </source>
</evidence>
<protein>
    <recommendedName>
        <fullName evidence="3">Exocyst complex subunit Exo70 C-terminal domain-containing protein</fullName>
    </recommendedName>
</protein>
<dbReference type="EMBL" id="JWZT01005319">
    <property type="protein sequence ID" value="KII61590.1"/>
    <property type="molecule type" value="Genomic_DNA"/>
</dbReference>
<dbReference type="InterPro" id="IPR016159">
    <property type="entry name" value="Cullin_repeat-like_dom_sf"/>
</dbReference>
<gene>
    <name evidence="4" type="ORF">RF11_07512</name>
</gene>
<comment type="similarity">
    <text evidence="1">Belongs to the EXO70 family.</text>
</comment>
<dbReference type="InterPro" id="IPR046364">
    <property type="entry name" value="Exo70_C"/>
</dbReference>
<dbReference type="GO" id="GO:0000145">
    <property type="term" value="C:exocyst"/>
    <property type="evidence" value="ECO:0007669"/>
    <property type="project" value="InterPro"/>
</dbReference>
<dbReference type="SUPFAM" id="SSF74788">
    <property type="entry name" value="Cullin repeat-like"/>
    <property type="match status" value="1"/>
</dbReference>
<name>A0A0C2M3J4_THEKT</name>
<dbReference type="Proteomes" id="UP000031668">
    <property type="component" value="Unassembled WGS sequence"/>
</dbReference>
<comment type="caution">
    <text evidence="4">The sequence shown here is derived from an EMBL/GenBank/DDBJ whole genome shotgun (WGS) entry which is preliminary data.</text>
</comment>
<dbReference type="GO" id="GO:0006887">
    <property type="term" value="P:exocytosis"/>
    <property type="evidence" value="ECO:0007669"/>
    <property type="project" value="InterPro"/>
</dbReference>
<sequence length="106" mass="12609">MVPEIESVIVVYQNNYVDHWMNPFAELSQQKQALSSLSQDTMIYGKQLQKSKKDVIKNQFKALNSHLEQMIKVHENVFVYHQRISDSIKNMLREKFLPLYEEIHDL</sequence>
<dbReference type="AlphaFoldDB" id="A0A0C2M3J4"/>
<evidence type="ECO:0000259" key="3">
    <source>
        <dbReference type="Pfam" id="PF03081"/>
    </source>
</evidence>
<reference evidence="4 5" key="1">
    <citation type="journal article" date="2014" name="Genome Biol. Evol.">
        <title>The genome of the myxosporean Thelohanellus kitauei shows adaptations to nutrient acquisition within its fish host.</title>
        <authorList>
            <person name="Yang Y."/>
            <person name="Xiong J."/>
            <person name="Zhou Z."/>
            <person name="Huo F."/>
            <person name="Miao W."/>
            <person name="Ran C."/>
            <person name="Liu Y."/>
            <person name="Zhang J."/>
            <person name="Feng J."/>
            <person name="Wang M."/>
            <person name="Wang M."/>
            <person name="Wang L."/>
            <person name="Yao B."/>
        </authorList>
    </citation>
    <scope>NUCLEOTIDE SEQUENCE [LARGE SCALE GENOMIC DNA]</scope>
    <source>
        <strain evidence="4">Wuqing</strain>
    </source>
</reference>
<dbReference type="Gene3D" id="1.20.1280.170">
    <property type="entry name" value="Exocyst complex component Exo70"/>
    <property type="match status" value="1"/>
</dbReference>
<evidence type="ECO:0000256" key="1">
    <source>
        <dbReference type="ARBA" id="ARBA00006756"/>
    </source>
</evidence>
<feature type="domain" description="Exocyst complex subunit Exo70 C-terminal" evidence="3">
    <location>
        <begin position="5"/>
        <end position="103"/>
    </location>
</feature>
<organism evidence="4 5">
    <name type="scientific">Thelohanellus kitauei</name>
    <name type="common">Myxosporean</name>
    <dbReference type="NCBI Taxonomy" id="669202"/>
    <lineage>
        <taxon>Eukaryota</taxon>
        <taxon>Metazoa</taxon>
        <taxon>Cnidaria</taxon>
        <taxon>Myxozoa</taxon>
        <taxon>Myxosporea</taxon>
        <taxon>Bivalvulida</taxon>
        <taxon>Platysporina</taxon>
        <taxon>Myxobolidae</taxon>
        <taxon>Thelohanellus</taxon>
    </lineage>
</organism>
<accession>A0A0C2M3J4</accession>
<keyword evidence="2" id="KW-0813">Transport</keyword>